<feature type="compositionally biased region" description="Polar residues" evidence="1">
    <location>
        <begin position="110"/>
        <end position="123"/>
    </location>
</feature>
<keyword evidence="2" id="KW-0812">Transmembrane</keyword>
<evidence type="ECO:0000313" key="3">
    <source>
        <dbReference type="EMBL" id="PAP74603.1"/>
    </source>
</evidence>
<keyword evidence="2" id="KW-1133">Transmembrane helix</keyword>
<dbReference type="RefSeq" id="WP_095512568.1">
    <property type="nucleotide sequence ID" value="NZ_MQWD01000005.1"/>
</dbReference>
<proteinExistence type="predicted"/>
<sequence length="123" mass="13292">MLSPQTRRRDRADGLQAAERLPERPVHQSLVRVPRFAGVDRSFLILEVTLVVCLVYLLGLSVGSGLVVLAVVAGVHPLMVKLSDVDELLPQFAARTLTQADAYDPLPPASTGSRKPTPSVPSR</sequence>
<reference evidence="3 4" key="1">
    <citation type="submission" date="2016-11" db="EMBL/GenBank/DDBJ databases">
        <title>Study of marine rhodopsin-containing bacteria.</title>
        <authorList>
            <person name="Yoshizawa S."/>
            <person name="Kumagai Y."/>
            <person name="Kogure K."/>
        </authorList>
    </citation>
    <scope>NUCLEOTIDE SEQUENCE [LARGE SCALE GENOMIC DNA]</scope>
    <source>
        <strain evidence="3 4">SAORIC-28</strain>
    </source>
</reference>
<accession>A0A271ITR9</accession>
<protein>
    <submittedName>
        <fullName evidence="3">Uncharacterized protein</fullName>
    </submittedName>
</protein>
<gene>
    <name evidence="3" type="ORF">BSZ37_20715</name>
</gene>
<dbReference type="Proteomes" id="UP000216339">
    <property type="component" value="Unassembled WGS sequence"/>
</dbReference>
<comment type="caution">
    <text evidence="3">The sequence shown here is derived from an EMBL/GenBank/DDBJ whole genome shotgun (WGS) entry which is preliminary data.</text>
</comment>
<organism evidence="3 4">
    <name type="scientific">Rubrivirga marina</name>
    <dbReference type="NCBI Taxonomy" id="1196024"/>
    <lineage>
        <taxon>Bacteria</taxon>
        <taxon>Pseudomonadati</taxon>
        <taxon>Rhodothermota</taxon>
        <taxon>Rhodothermia</taxon>
        <taxon>Rhodothermales</taxon>
        <taxon>Rubricoccaceae</taxon>
        <taxon>Rubrivirga</taxon>
    </lineage>
</organism>
<dbReference type="OrthoDB" id="1524819at2"/>
<feature type="region of interest" description="Disordered" evidence="1">
    <location>
        <begin position="102"/>
        <end position="123"/>
    </location>
</feature>
<name>A0A271ITR9_9BACT</name>
<keyword evidence="4" id="KW-1185">Reference proteome</keyword>
<evidence type="ECO:0000313" key="4">
    <source>
        <dbReference type="Proteomes" id="UP000216339"/>
    </source>
</evidence>
<evidence type="ECO:0000256" key="2">
    <source>
        <dbReference type="SAM" id="Phobius"/>
    </source>
</evidence>
<evidence type="ECO:0000256" key="1">
    <source>
        <dbReference type="SAM" id="MobiDB-lite"/>
    </source>
</evidence>
<feature type="transmembrane region" description="Helical" evidence="2">
    <location>
        <begin position="44"/>
        <end position="73"/>
    </location>
</feature>
<keyword evidence="2" id="KW-0472">Membrane</keyword>
<dbReference type="AlphaFoldDB" id="A0A271ITR9"/>
<dbReference type="EMBL" id="MQWD01000005">
    <property type="protein sequence ID" value="PAP74603.1"/>
    <property type="molecule type" value="Genomic_DNA"/>
</dbReference>